<reference evidence="9 10" key="1">
    <citation type="journal article" date="2015" name="Sci. Rep.">
        <title>Unraveling adaptation of Pontibacter korlensis to radiation and infertility in desert through complete genome and comparative transcriptomic analysis.</title>
        <authorList>
            <person name="Dai J."/>
            <person name="Dai W."/>
            <person name="Qiu C."/>
            <person name="Yang Z."/>
            <person name="Zhang Y."/>
            <person name="Zhou M."/>
            <person name="Zhang L."/>
            <person name="Fang C."/>
            <person name="Gao Q."/>
            <person name="Yang Q."/>
            <person name="Li X."/>
            <person name="Wang Z."/>
            <person name="Wang Z."/>
            <person name="Jia Z."/>
            <person name="Chen X."/>
        </authorList>
    </citation>
    <scope>NUCLEOTIDE SEQUENCE [LARGE SCALE GENOMIC DNA]</scope>
    <source>
        <strain evidence="9 10">X14-1T</strain>
    </source>
</reference>
<gene>
    <name evidence="9" type="ORF">PKOR_22605</name>
</gene>
<dbReference type="Pfam" id="PF03632">
    <property type="entry name" value="Glyco_hydro_65m"/>
    <property type="match status" value="1"/>
</dbReference>
<keyword evidence="2" id="KW-0328">Glycosyltransferase</keyword>
<feature type="binding site" evidence="5">
    <location>
        <begin position="354"/>
        <end position="355"/>
    </location>
    <ligand>
        <name>substrate</name>
    </ligand>
</feature>
<organism evidence="9 10">
    <name type="scientific">Pontibacter korlensis</name>
    <dbReference type="NCBI Taxonomy" id="400092"/>
    <lineage>
        <taxon>Bacteria</taxon>
        <taxon>Pseudomonadati</taxon>
        <taxon>Bacteroidota</taxon>
        <taxon>Cytophagia</taxon>
        <taxon>Cytophagales</taxon>
        <taxon>Hymenobacteraceae</taxon>
        <taxon>Pontibacter</taxon>
    </lineage>
</organism>
<feature type="binding site" evidence="5">
    <location>
        <begin position="614"/>
        <end position="615"/>
    </location>
    <ligand>
        <name>substrate</name>
    </ligand>
</feature>
<evidence type="ECO:0000313" key="9">
    <source>
        <dbReference type="EMBL" id="AKD05334.1"/>
    </source>
</evidence>
<evidence type="ECO:0000259" key="7">
    <source>
        <dbReference type="Pfam" id="PF03633"/>
    </source>
</evidence>
<dbReference type="Gene3D" id="2.70.98.40">
    <property type="entry name" value="Glycoside hydrolase, family 65, N-terminal domain"/>
    <property type="match status" value="1"/>
</dbReference>
<dbReference type="RefSeq" id="WP_046313678.1">
    <property type="nucleotide sequence ID" value="NZ_CBCSCY010000042.1"/>
</dbReference>
<dbReference type="GO" id="GO:0030246">
    <property type="term" value="F:carbohydrate binding"/>
    <property type="evidence" value="ECO:0007669"/>
    <property type="project" value="InterPro"/>
</dbReference>
<dbReference type="KEGG" id="pko:PKOR_22605"/>
<dbReference type="PIRSF" id="PIRSF036289">
    <property type="entry name" value="Glycosyl_hydrolase_malt_phosph"/>
    <property type="match status" value="1"/>
</dbReference>
<evidence type="ECO:0000313" key="10">
    <source>
        <dbReference type="Proteomes" id="UP000033109"/>
    </source>
</evidence>
<dbReference type="HOGENOM" id="CLU_006285_1_1_10"/>
<protein>
    <submittedName>
        <fullName evidence="9">Trehalose 6-phosphate phosphorylase</fullName>
    </submittedName>
</protein>
<keyword evidence="10" id="KW-1185">Reference proteome</keyword>
<dbReference type="AlphaFoldDB" id="A0A0E3ZH96"/>
<accession>A0A0E3ZH96</accession>
<dbReference type="OrthoDB" id="9758855at2"/>
<evidence type="ECO:0000256" key="3">
    <source>
        <dbReference type="ARBA" id="ARBA00022679"/>
    </source>
</evidence>
<dbReference type="STRING" id="400092.PKOR_22605"/>
<dbReference type="InterPro" id="IPR037018">
    <property type="entry name" value="GH65_N"/>
</dbReference>
<comment type="similarity">
    <text evidence="1">Belongs to the glycosyl hydrolase 65 family.</text>
</comment>
<dbReference type="GO" id="GO:0016757">
    <property type="term" value="F:glycosyltransferase activity"/>
    <property type="evidence" value="ECO:0007669"/>
    <property type="project" value="UniProtKB-KW"/>
</dbReference>
<dbReference type="InterPro" id="IPR008928">
    <property type="entry name" value="6-hairpin_glycosidase_sf"/>
</dbReference>
<dbReference type="Gene3D" id="1.50.10.10">
    <property type="match status" value="1"/>
</dbReference>
<dbReference type="Proteomes" id="UP000033109">
    <property type="component" value="Chromosome"/>
</dbReference>
<dbReference type="PATRIC" id="fig|400092.3.peg.4967"/>
<feature type="active site" description="Proton donor" evidence="4">
    <location>
        <position position="493"/>
    </location>
</feature>
<dbReference type="InterPro" id="IPR017045">
    <property type="entry name" value="Malt_Pase/Glycosyl_Hdrlase"/>
</dbReference>
<evidence type="ECO:0000256" key="4">
    <source>
        <dbReference type="PIRSR" id="PIRSR036289-50"/>
    </source>
</evidence>
<dbReference type="InterPro" id="IPR005194">
    <property type="entry name" value="Glyco_hydro_65_C"/>
</dbReference>
<proteinExistence type="inferred from homology"/>
<dbReference type="GO" id="GO:0005975">
    <property type="term" value="P:carbohydrate metabolic process"/>
    <property type="evidence" value="ECO:0007669"/>
    <property type="project" value="InterPro"/>
</dbReference>
<dbReference type="InterPro" id="IPR005195">
    <property type="entry name" value="Glyco_hydro_65_M"/>
</dbReference>
<dbReference type="FunFam" id="1.50.10.10:FF:000053">
    <property type="entry name" value="Putative glycosyl hydrolase"/>
    <property type="match status" value="1"/>
</dbReference>
<dbReference type="SUPFAM" id="SSF48208">
    <property type="entry name" value="Six-hairpin glycosidases"/>
    <property type="match status" value="1"/>
</dbReference>
<dbReference type="Pfam" id="PF03636">
    <property type="entry name" value="Glyco_hydro_65N"/>
    <property type="match status" value="1"/>
</dbReference>
<dbReference type="InterPro" id="IPR005196">
    <property type="entry name" value="Glyco_hydro_65_N"/>
</dbReference>
<dbReference type="EMBL" id="CP009621">
    <property type="protein sequence ID" value="AKD05334.1"/>
    <property type="molecule type" value="Genomic_DNA"/>
</dbReference>
<sequence length="801" mass="93809">MERFSISYDDWVPEEQKLREALCTLGNGYFATRGAAEENSNNEFNYSGTYLAGGYNRVETEISGRTIENEDFVNFPNWLCLSFRPEGDEWLNLALYKVLDYRQTLYMKIGIFERDFRVEDSLGRRTHIQSRRIVSMRDRHMAGLQWHLTPENWSGPIEIRTALDGTVINDNVERYSELESHHLDPLLTEQLTDNSIMLVVETKQSKIKMAQAARTNLYHQQQPLEPATETNQREGYIGQILRFEVAEGESYVVEKIVAFYTSNDRAISEPALEARKDIARAGRFEVLQVRHEHAYERLWHRADIGIIDGDKTQQLLRLHIFHILQTVSLNTIGMDVGVPSRGLHGEAYRGHIFWDELFIFPFLNLRFPEITRSLLMYRYYRLDEARYAAQQEGFRGAMFPWQSGSNGREESQVLHLNPKSGNWLPDNTHLQRHINAAIPYNIWNYFLATDDQPFLSFFGAEMFLSIASYWASKASYNKERQRYEILHVVGPDEYHTSYPDSEGQGLRNNAYTNVMVAWVLQKAIEILDLIEKSRKRELLKELCIDKEEFDLWREISQKMYVPFINEAVLNQFEGYEQLEEFPWEEYREKYEDIARLDRVLESEGDSPNRYKASKQADALMLFYLFSKDELHDIFGRLGYDFNEEKIRRNIEYYRSRTSHGSTLSRFVFSWIMSKYDRKESWENFEALLISDFKDIQGGTTPEGIHLGAMAGSLDLVQRSYAGLEVGDDALWINPNLPERIKEITMRIKYRRHWISLSINHERLQISFEEGWGNEVNIGVINKIHEFKKGEVRTFSLSGKTS</sequence>
<dbReference type="PANTHER" id="PTHR11051:SF8">
    <property type="entry name" value="PROTEIN-GLUCOSYLGALACTOSYLHYDROXYLYSINE GLUCOSIDASE"/>
    <property type="match status" value="1"/>
</dbReference>
<dbReference type="SUPFAM" id="SSF74650">
    <property type="entry name" value="Galactose mutarotase-like"/>
    <property type="match status" value="1"/>
</dbReference>
<dbReference type="Pfam" id="PF03633">
    <property type="entry name" value="Glyco_hydro_65C"/>
    <property type="match status" value="1"/>
</dbReference>
<dbReference type="InterPro" id="IPR011013">
    <property type="entry name" value="Gal_mutarotase_sf_dom"/>
</dbReference>
<evidence type="ECO:0000256" key="2">
    <source>
        <dbReference type="ARBA" id="ARBA00022676"/>
    </source>
</evidence>
<feature type="domain" description="Glycoside hydrolase family 65 central catalytic" evidence="6">
    <location>
        <begin position="317"/>
        <end position="713"/>
    </location>
</feature>
<keyword evidence="3" id="KW-0808">Transferase</keyword>
<evidence type="ECO:0000256" key="1">
    <source>
        <dbReference type="ARBA" id="ARBA00006768"/>
    </source>
</evidence>
<feature type="domain" description="Glycoside hydrolase family 65 C-terminal" evidence="7">
    <location>
        <begin position="723"/>
        <end position="778"/>
    </location>
</feature>
<evidence type="ECO:0000259" key="6">
    <source>
        <dbReference type="Pfam" id="PF03632"/>
    </source>
</evidence>
<dbReference type="GO" id="GO:0004553">
    <property type="term" value="F:hydrolase activity, hydrolyzing O-glycosyl compounds"/>
    <property type="evidence" value="ECO:0007669"/>
    <property type="project" value="TreeGrafter"/>
</dbReference>
<feature type="domain" description="Glycoside hydrolase family 65 N-terminal" evidence="8">
    <location>
        <begin position="8"/>
        <end position="262"/>
    </location>
</feature>
<evidence type="ECO:0000259" key="8">
    <source>
        <dbReference type="Pfam" id="PF03636"/>
    </source>
</evidence>
<dbReference type="InterPro" id="IPR012341">
    <property type="entry name" value="6hp_glycosidase-like_sf"/>
</dbReference>
<dbReference type="PANTHER" id="PTHR11051">
    <property type="entry name" value="GLYCOSYL HYDROLASE-RELATED"/>
    <property type="match status" value="1"/>
</dbReference>
<evidence type="ECO:0000256" key="5">
    <source>
        <dbReference type="PIRSR" id="PIRSR036289-51"/>
    </source>
</evidence>
<dbReference type="Gene3D" id="2.60.420.10">
    <property type="entry name" value="Maltose phosphorylase, domain 3"/>
    <property type="match status" value="1"/>
</dbReference>
<name>A0A0E3ZH96_9BACT</name>